<dbReference type="GeneID" id="111292571"/>
<gene>
    <name evidence="2" type="primary">LOC111292571</name>
</gene>
<dbReference type="PANTHER" id="PTHR33116">
    <property type="entry name" value="REVERSE TRANSCRIPTASE ZINC-BINDING DOMAIN-CONTAINING PROTEIN-RELATED-RELATED"/>
    <property type="match status" value="1"/>
</dbReference>
<keyword evidence="1" id="KW-1185">Reference proteome</keyword>
<dbReference type="Proteomes" id="UP000515121">
    <property type="component" value="Unplaced"/>
</dbReference>
<evidence type="ECO:0000313" key="1">
    <source>
        <dbReference type="Proteomes" id="UP000515121"/>
    </source>
</evidence>
<dbReference type="AlphaFoldDB" id="A0A6P5YKD2"/>
<name>A0A6P5YKD2_DURZI</name>
<dbReference type="OrthoDB" id="1728428at2759"/>
<dbReference type="KEGG" id="dzi:111292571"/>
<reference evidence="2" key="1">
    <citation type="submission" date="2025-08" db="UniProtKB">
        <authorList>
            <consortium name="RefSeq"/>
        </authorList>
    </citation>
    <scope>IDENTIFICATION</scope>
    <source>
        <tissue evidence="2">Fruit stalk</tissue>
    </source>
</reference>
<dbReference type="RefSeq" id="XP_022740750.1">
    <property type="nucleotide sequence ID" value="XM_022885015.1"/>
</dbReference>
<proteinExistence type="predicted"/>
<organism evidence="1 2">
    <name type="scientific">Durio zibethinus</name>
    <name type="common">Durian</name>
    <dbReference type="NCBI Taxonomy" id="66656"/>
    <lineage>
        <taxon>Eukaryota</taxon>
        <taxon>Viridiplantae</taxon>
        <taxon>Streptophyta</taxon>
        <taxon>Embryophyta</taxon>
        <taxon>Tracheophyta</taxon>
        <taxon>Spermatophyta</taxon>
        <taxon>Magnoliopsida</taxon>
        <taxon>eudicotyledons</taxon>
        <taxon>Gunneridae</taxon>
        <taxon>Pentapetalae</taxon>
        <taxon>rosids</taxon>
        <taxon>malvids</taxon>
        <taxon>Malvales</taxon>
        <taxon>Malvaceae</taxon>
        <taxon>Helicteroideae</taxon>
        <taxon>Durio</taxon>
    </lineage>
</organism>
<accession>A0A6P5YKD2</accession>
<sequence>MSYVSSSSISILMNGRMLKKFKPSKEDHKWQPTKSSRNDLVLSHVIFADDIILLGRAEGKTAKSIHEVLMTFCGESGQTINLKKSKVFFSTNTKQYYKKDITNLLGINETLDLERYLSFPIHKGRVSKNDYAFIINKVRAKKDEDKNRLHLLNWSEVTKKKSEGGLDLRETQAQNQAQLVKLENNTLIKASKVSTTWKAMRWIGLIVEKGIGRVIADGSSTSFEHDNWLGFENNINDIPTQLKGQGQDSICWSASSSGVFTTQSAYDLTRGISLNENKEIWLERNRRNCRQNGETIDLVKLVIAKAVKFFTMNQIGVQAPLQSFMSIRRNPPNDGWYKLNTNGSTLGNPEKARVRAIIRDNEEK</sequence>
<protein>
    <submittedName>
        <fullName evidence="2">Uncharacterized protein LOC111292571</fullName>
    </submittedName>
</protein>
<dbReference type="PANTHER" id="PTHR33116:SF70">
    <property type="entry name" value="NON-LTR RETROELEMENT REVERSE TRANSCRIPTASE-LIKE PROTEIN"/>
    <property type="match status" value="1"/>
</dbReference>
<evidence type="ECO:0000313" key="2">
    <source>
        <dbReference type="RefSeq" id="XP_022740750.1"/>
    </source>
</evidence>